<reference evidence="1" key="2">
    <citation type="submission" date="2023-08" db="EMBL/GenBank/DDBJ databases">
        <title>Identification and characterization of horizontal gene transfer across gut microbiota members of farm animals based on homology search.</title>
        <authorList>
            <person name="Schwarzerova J."/>
            <person name="Nykrynova M."/>
            <person name="Jureckova K."/>
            <person name="Cejkova D."/>
            <person name="Rychlik I."/>
        </authorList>
    </citation>
    <scope>NUCLEOTIDE SEQUENCE</scope>
    <source>
        <strain evidence="1">15_COKtk</strain>
    </source>
</reference>
<reference evidence="1" key="1">
    <citation type="submission" date="2023-06" db="EMBL/GenBank/DDBJ databases">
        <authorList>
            <person name="Zeman M."/>
            <person name="Kubasova T."/>
            <person name="Jahodarova E."/>
            <person name="Nykrynova M."/>
            <person name="Rychlik I."/>
        </authorList>
    </citation>
    <scope>NUCLEOTIDE SEQUENCE</scope>
    <source>
        <strain evidence="1">15_COKtk</strain>
    </source>
</reference>
<name>A0AAW7JXH7_9ACTN</name>
<dbReference type="RefSeq" id="WP_289827063.1">
    <property type="nucleotide sequence ID" value="NZ_JAUEIR010000004.1"/>
</dbReference>
<proteinExistence type="predicted"/>
<evidence type="ECO:0000313" key="1">
    <source>
        <dbReference type="EMBL" id="MDN0069245.1"/>
    </source>
</evidence>
<protein>
    <submittedName>
        <fullName evidence="1">Uncharacterized protein</fullName>
    </submittedName>
</protein>
<gene>
    <name evidence="1" type="ORF">QVN40_05925</name>
</gene>
<dbReference type="EMBL" id="JAUEIR010000004">
    <property type="protein sequence ID" value="MDN0069245.1"/>
    <property type="molecule type" value="Genomic_DNA"/>
</dbReference>
<dbReference type="AlphaFoldDB" id="A0AAW7JXH7"/>
<sequence>RPGPLGGVNTSLSLFFGALAPHAPHPFAFPQDSTGEMPEGAAYVQKGHRKTMTNSTYAPYGFYFEQIFMQYRARNMQSRVHVRLRLAKRTP</sequence>
<comment type="caution">
    <text evidence="1">The sequence shown here is derived from an EMBL/GenBank/DDBJ whole genome shotgun (WGS) entry which is preliminary data.</text>
</comment>
<organism evidence="1 2">
    <name type="scientific">Collinsella ihumii</name>
    <dbReference type="NCBI Taxonomy" id="1720204"/>
    <lineage>
        <taxon>Bacteria</taxon>
        <taxon>Bacillati</taxon>
        <taxon>Actinomycetota</taxon>
        <taxon>Coriobacteriia</taxon>
        <taxon>Coriobacteriales</taxon>
        <taxon>Coriobacteriaceae</taxon>
        <taxon>Collinsella</taxon>
    </lineage>
</organism>
<feature type="non-terminal residue" evidence="1">
    <location>
        <position position="1"/>
    </location>
</feature>
<dbReference type="Proteomes" id="UP001168505">
    <property type="component" value="Unassembled WGS sequence"/>
</dbReference>
<evidence type="ECO:0000313" key="2">
    <source>
        <dbReference type="Proteomes" id="UP001168505"/>
    </source>
</evidence>
<accession>A0AAW7JXH7</accession>